<dbReference type="OrthoDB" id="82333at2"/>
<proteinExistence type="predicted"/>
<dbReference type="PATRIC" id="fig|157687.3.peg.1200"/>
<dbReference type="EMBL" id="LSDD01000094">
    <property type="protein sequence ID" value="KXB64827.1"/>
    <property type="molecule type" value="Genomic_DNA"/>
</dbReference>
<organism evidence="1 2">
    <name type="scientific">Leptotrichia wadei</name>
    <dbReference type="NCBI Taxonomy" id="157687"/>
    <lineage>
        <taxon>Bacteria</taxon>
        <taxon>Fusobacteriati</taxon>
        <taxon>Fusobacteriota</taxon>
        <taxon>Fusobacteriia</taxon>
        <taxon>Fusobacteriales</taxon>
        <taxon>Leptotrichiaceae</taxon>
        <taxon>Leptotrichia</taxon>
    </lineage>
</organism>
<gene>
    <name evidence="1" type="ORF">HMPREF3180_01206</name>
</gene>
<reference evidence="2" key="1">
    <citation type="submission" date="2016-01" db="EMBL/GenBank/DDBJ databases">
        <authorList>
            <person name="Mitreva M."/>
            <person name="Pepin K.H."/>
            <person name="Mihindukulasuriya K.A."/>
            <person name="Fulton R."/>
            <person name="Fronick C."/>
            <person name="O'Laughlin M."/>
            <person name="Miner T."/>
            <person name="Herter B."/>
            <person name="Rosa B.A."/>
            <person name="Cordes M."/>
            <person name="Tomlinson C."/>
            <person name="Wollam A."/>
            <person name="Palsikar V.B."/>
            <person name="Mardis E.R."/>
            <person name="Wilson R.K."/>
        </authorList>
    </citation>
    <scope>NUCLEOTIDE SEQUENCE [LARGE SCALE GENOMIC DNA]</scope>
    <source>
        <strain evidence="2">KA00185</strain>
    </source>
</reference>
<comment type="caution">
    <text evidence="1">The sequence shown here is derived from an EMBL/GenBank/DDBJ whole genome shotgun (WGS) entry which is preliminary data.</text>
</comment>
<name>A0A134AAT6_9FUSO</name>
<keyword evidence="2" id="KW-1185">Reference proteome</keyword>
<protein>
    <submittedName>
        <fullName evidence="1">Uncharacterized protein</fullName>
    </submittedName>
</protein>
<evidence type="ECO:0000313" key="2">
    <source>
        <dbReference type="Proteomes" id="UP000070483"/>
    </source>
</evidence>
<dbReference type="STRING" id="157687.HMPREF3180_01206"/>
<dbReference type="Proteomes" id="UP000070483">
    <property type="component" value="Unassembled WGS sequence"/>
</dbReference>
<evidence type="ECO:0000313" key="1">
    <source>
        <dbReference type="EMBL" id="KXB64827.1"/>
    </source>
</evidence>
<dbReference type="AlphaFoldDB" id="A0A134AAT6"/>
<sequence>MKFIKKWKLLFLLVFCITMLNPCAVVLGTAILAPTALIGGACIADPGKCP</sequence>
<accession>A0A134AAT6</accession>